<name>A0A1M3U153_ASPLC</name>
<keyword evidence="1" id="KW-0732">Signal</keyword>
<feature type="chain" id="PRO_5009898379" description="Secreted protein" evidence="1">
    <location>
        <begin position="23"/>
        <end position="111"/>
    </location>
</feature>
<reference evidence="3" key="1">
    <citation type="journal article" date="2017" name="Genome Biol.">
        <title>Comparative genomics reveals high biological diversity and specific adaptations in the industrially and medically important fungal genus Aspergillus.</title>
        <authorList>
            <person name="de Vries R.P."/>
            <person name="Riley R."/>
            <person name="Wiebenga A."/>
            <person name="Aguilar-Osorio G."/>
            <person name="Amillis S."/>
            <person name="Uchima C.A."/>
            <person name="Anderluh G."/>
            <person name="Asadollahi M."/>
            <person name="Askin M."/>
            <person name="Barry K."/>
            <person name="Battaglia E."/>
            <person name="Bayram O."/>
            <person name="Benocci T."/>
            <person name="Braus-Stromeyer S.A."/>
            <person name="Caldana C."/>
            <person name="Canovas D."/>
            <person name="Cerqueira G.C."/>
            <person name="Chen F."/>
            <person name="Chen W."/>
            <person name="Choi C."/>
            <person name="Clum A."/>
            <person name="Dos Santos R.A."/>
            <person name="Damasio A.R."/>
            <person name="Diallinas G."/>
            <person name="Emri T."/>
            <person name="Fekete E."/>
            <person name="Flipphi M."/>
            <person name="Freyberg S."/>
            <person name="Gallo A."/>
            <person name="Gournas C."/>
            <person name="Habgood R."/>
            <person name="Hainaut M."/>
            <person name="Harispe M.L."/>
            <person name="Henrissat B."/>
            <person name="Hilden K.S."/>
            <person name="Hope R."/>
            <person name="Hossain A."/>
            <person name="Karabika E."/>
            <person name="Karaffa L."/>
            <person name="Karanyi Z."/>
            <person name="Krasevec N."/>
            <person name="Kuo A."/>
            <person name="Kusch H."/>
            <person name="LaButti K."/>
            <person name="Lagendijk E.L."/>
            <person name="Lapidus A."/>
            <person name="Levasseur A."/>
            <person name="Lindquist E."/>
            <person name="Lipzen A."/>
            <person name="Logrieco A.F."/>
            <person name="MacCabe A."/>
            <person name="Maekelae M.R."/>
            <person name="Malavazi I."/>
            <person name="Melin P."/>
            <person name="Meyer V."/>
            <person name="Mielnichuk N."/>
            <person name="Miskei M."/>
            <person name="Molnar A.P."/>
            <person name="Mule G."/>
            <person name="Ngan C.Y."/>
            <person name="Orejas M."/>
            <person name="Orosz E."/>
            <person name="Ouedraogo J.P."/>
            <person name="Overkamp K.M."/>
            <person name="Park H.-S."/>
            <person name="Perrone G."/>
            <person name="Piumi F."/>
            <person name="Punt P.J."/>
            <person name="Ram A.F."/>
            <person name="Ramon A."/>
            <person name="Rauscher S."/>
            <person name="Record E."/>
            <person name="Riano-Pachon D.M."/>
            <person name="Robert V."/>
            <person name="Roehrig J."/>
            <person name="Ruller R."/>
            <person name="Salamov A."/>
            <person name="Salih N.S."/>
            <person name="Samson R.A."/>
            <person name="Sandor E."/>
            <person name="Sanguinetti M."/>
            <person name="Schuetze T."/>
            <person name="Sepcic K."/>
            <person name="Shelest E."/>
            <person name="Sherlock G."/>
            <person name="Sophianopoulou V."/>
            <person name="Squina F.M."/>
            <person name="Sun H."/>
            <person name="Susca A."/>
            <person name="Todd R.B."/>
            <person name="Tsang A."/>
            <person name="Unkles S.E."/>
            <person name="van de Wiele N."/>
            <person name="van Rossen-Uffink D."/>
            <person name="Oliveira J.V."/>
            <person name="Vesth T.C."/>
            <person name="Visser J."/>
            <person name="Yu J.-H."/>
            <person name="Zhou M."/>
            <person name="Andersen M.R."/>
            <person name="Archer D.B."/>
            <person name="Baker S.E."/>
            <person name="Benoit I."/>
            <person name="Brakhage A.A."/>
            <person name="Braus G.H."/>
            <person name="Fischer R."/>
            <person name="Frisvad J.C."/>
            <person name="Goldman G.H."/>
            <person name="Houbraken J."/>
            <person name="Oakley B."/>
            <person name="Pocsi I."/>
            <person name="Scazzocchio C."/>
            <person name="Seiboth B."/>
            <person name="vanKuyk P.A."/>
            <person name="Wortman J."/>
            <person name="Dyer P.S."/>
            <person name="Grigoriev I.V."/>
        </authorList>
    </citation>
    <scope>NUCLEOTIDE SEQUENCE [LARGE SCALE GENOMIC DNA]</scope>
    <source>
        <strain evidence="3">CBS 106.47</strain>
    </source>
</reference>
<dbReference type="AlphaFoldDB" id="A0A1M3U153"/>
<gene>
    <name evidence="2" type="ORF">ASPFODRAFT_275407</name>
</gene>
<organism evidence="2 3">
    <name type="scientific">Aspergillus luchuensis (strain CBS 106.47)</name>
    <dbReference type="NCBI Taxonomy" id="1137211"/>
    <lineage>
        <taxon>Eukaryota</taxon>
        <taxon>Fungi</taxon>
        <taxon>Dikarya</taxon>
        <taxon>Ascomycota</taxon>
        <taxon>Pezizomycotina</taxon>
        <taxon>Eurotiomycetes</taxon>
        <taxon>Eurotiomycetidae</taxon>
        <taxon>Eurotiales</taxon>
        <taxon>Aspergillaceae</taxon>
        <taxon>Aspergillus</taxon>
        <taxon>Aspergillus subgen. Circumdati</taxon>
    </lineage>
</organism>
<feature type="signal peptide" evidence="1">
    <location>
        <begin position="1"/>
        <end position="22"/>
    </location>
</feature>
<evidence type="ECO:0000256" key="1">
    <source>
        <dbReference type="SAM" id="SignalP"/>
    </source>
</evidence>
<dbReference type="VEuPathDB" id="FungiDB:ASPFODRAFT_275407"/>
<evidence type="ECO:0008006" key="4">
    <source>
        <dbReference type="Google" id="ProtNLM"/>
    </source>
</evidence>
<dbReference type="EMBL" id="KV878236">
    <property type="protein sequence ID" value="OJZ92739.1"/>
    <property type="molecule type" value="Genomic_DNA"/>
</dbReference>
<evidence type="ECO:0000313" key="3">
    <source>
        <dbReference type="Proteomes" id="UP000184063"/>
    </source>
</evidence>
<evidence type="ECO:0000313" key="2">
    <source>
        <dbReference type="EMBL" id="OJZ92739.1"/>
    </source>
</evidence>
<protein>
    <recommendedName>
        <fullName evidence="4">Secreted protein</fullName>
    </recommendedName>
</protein>
<proteinExistence type="predicted"/>
<accession>A0A1M3U153</accession>
<sequence>MYAYQWAGVSSCLLVLMSRSSSLCPKDHWNERMCQDLERMIFFSLSHRLHFSPFFPKHHLLYPIPCKPVPWLFKFFIFSSDLGVGTKYPRRTVSPKLNCPNSGVIPTTDID</sequence>
<dbReference type="Proteomes" id="UP000184063">
    <property type="component" value="Unassembled WGS sequence"/>
</dbReference>